<proteinExistence type="predicted"/>
<protein>
    <submittedName>
        <fullName evidence="3">Uncharacterized protein</fullName>
    </submittedName>
</protein>
<feature type="region of interest" description="Disordered" evidence="1">
    <location>
        <begin position="1"/>
        <end position="21"/>
    </location>
</feature>
<dbReference type="Proteomes" id="UP001530315">
    <property type="component" value="Unassembled WGS sequence"/>
</dbReference>
<comment type="caution">
    <text evidence="3">The sequence shown here is derived from an EMBL/GenBank/DDBJ whole genome shotgun (WGS) entry which is preliminary data.</text>
</comment>
<evidence type="ECO:0000313" key="3">
    <source>
        <dbReference type="EMBL" id="KAL3795164.1"/>
    </source>
</evidence>
<gene>
    <name evidence="3" type="ORF">ACHAW5_009178</name>
</gene>
<keyword evidence="2" id="KW-0812">Transmembrane</keyword>
<organism evidence="3 4">
    <name type="scientific">Stephanodiscus triporus</name>
    <dbReference type="NCBI Taxonomy" id="2934178"/>
    <lineage>
        <taxon>Eukaryota</taxon>
        <taxon>Sar</taxon>
        <taxon>Stramenopiles</taxon>
        <taxon>Ochrophyta</taxon>
        <taxon>Bacillariophyta</taxon>
        <taxon>Coscinodiscophyceae</taxon>
        <taxon>Thalassiosirophycidae</taxon>
        <taxon>Stephanodiscales</taxon>
        <taxon>Stephanodiscaceae</taxon>
        <taxon>Stephanodiscus</taxon>
    </lineage>
</organism>
<evidence type="ECO:0000256" key="2">
    <source>
        <dbReference type="SAM" id="Phobius"/>
    </source>
</evidence>
<keyword evidence="2" id="KW-0472">Membrane</keyword>
<feature type="transmembrane region" description="Helical" evidence="2">
    <location>
        <begin position="89"/>
        <end position="114"/>
    </location>
</feature>
<sequence length="146" mass="16358">MRSMSGGGAAPNNDERFRDGKPTLEYARTLPKTFATMTNEQVLHFAELSVPEACRECVVRDIMSVDQVEYDEAMKVFEEIRTKNREGMVVAALPFYAGFGSAVIGCYASIPLVFDRTLVEWFNERFVTADMPPEQDLETFLEVGAA</sequence>
<keyword evidence="4" id="KW-1185">Reference proteome</keyword>
<accession>A0ABD3Q5M1</accession>
<name>A0ABD3Q5M1_9STRA</name>
<evidence type="ECO:0000256" key="1">
    <source>
        <dbReference type="SAM" id="MobiDB-lite"/>
    </source>
</evidence>
<evidence type="ECO:0000313" key="4">
    <source>
        <dbReference type="Proteomes" id="UP001530315"/>
    </source>
</evidence>
<keyword evidence="2" id="KW-1133">Transmembrane helix</keyword>
<dbReference type="AlphaFoldDB" id="A0ABD3Q5M1"/>
<reference evidence="3 4" key="1">
    <citation type="submission" date="2024-10" db="EMBL/GenBank/DDBJ databases">
        <title>Updated reference genomes for cyclostephanoid diatoms.</title>
        <authorList>
            <person name="Roberts W.R."/>
            <person name="Alverson A.J."/>
        </authorList>
    </citation>
    <scope>NUCLEOTIDE SEQUENCE [LARGE SCALE GENOMIC DNA]</scope>
    <source>
        <strain evidence="3 4">AJA276-08</strain>
    </source>
</reference>
<dbReference type="EMBL" id="JALLAZ020000441">
    <property type="protein sequence ID" value="KAL3795164.1"/>
    <property type="molecule type" value="Genomic_DNA"/>
</dbReference>